<dbReference type="InterPro" id="IPR003743">
    <property type="entry name" value="Zf-RING_7"/>
</dbReference>
<organism evidence="4">
    <name type="scientific">Caldilinea aerophila</name>
    <dbReference type="NCBI Taxonomy" id="133453"/>
    <lineage>
        <taxon>Bacteria</taxon>
        <taxon>Bacillati</taxon>
        <taxon>Chloroflexota</taxon>
        <taxon>Caldilineae</taxon>
        <taxon>Caldilineales</taxon>
        <taxon>Caldilineaceae</taxon>
        <taxon>Caldilinea</taxon>
    </lineage>
</organism>
<gene>
    <name evidence="4" type="ORF">ENQ20_05125</name>
</gene>
<evidence type="ECO:0000259" key="2">
    <source>
        <dbReference type="Pfam" id="PF02591"/>
    </source>
</evidence>
<evidence type="ECO:0000256" key="1">
    <source>
        <dbReference type="SAM" id="Coils"/>
    </source>
</evidence>
<name>A0A7C1FER7_9CHLR</name>
<dbReference type="InterPro" id="IPR056003">
    <property type="entry name" value="CT398_CC_hairpin"/>
</dbReference>
<proteinExistence type="predicted"/>
<comment type="caution">
    <text evidence="4">The sequence shown here is derived from an EMBL/GenBank/DDBJ whole genome shotgun (WGS) entry which is preliminary data.</text>
</comment>
<keyword evidence="1" id="KW-0175">Coiled coil</keyword>
<dbReference type="Gene3D" id="1.10.287.1490">
    <property type="match status" value="1"/>
</dbReference>
<accession>A0A7C1FER7</accession>
<evidence type="ECO:0000313" key="4">
    <source>
        <dbReference type="EMBL" id="HDX30859.1"/>
    </source>
</evidence>
<dbReference type="Pfam" id="PF24481">
    <property type="entry name" value="CT398_CC"/>
    <property type="match status" value="1"/>
</dbReference>
<evidence type="ECO:0000259" key="3">
    <source>
        <dbReference type="Pfam" id="PF24481"/>
    </source>
</evidence>
<dbReference type="Pfam" id="PF02591">
    <property type="entry name" value="Zn_ribbon_9"/>
    <property type="match status" value="1"/>
</dbReference>
<feature type="domain" description="CT398-like coiled coil hairpin" evidence="3">
    <location>
        <begin position="122"/>
        <end position="297"/>
    </location>
</feature>
<protein>
    <submittedName>
        <fullName evidence="4">Uncharacterized protein</fullName>
    </submittedName>
</protein>
<dbReference type="EMBL" id="DSMG01000055">
    <property type="protein sequence ID" value="HDX30859.1"/>
    <property type="molecule type" value="Genomic_DNA"/>
</dbReference>
<feature type="coiled-coil region" evidence="1">
    <location>
        <begin position="122"/>
        <end position="250"/>
    </location>
</feature>
<dbReference type="AlphaFoldDB" id="A0A7C1FER7"/>
<reference evidence="4" key="1">
    <citation type="journal article" date="2020" name="mSystems">
        <title>Genome- and Community-Level Interaction Insights into Carbon Utilization and Element Cycling Functions of Hydrothermarchaeota in Hydrothermal Sediment.</title>
        <authorList>
            <person name="Zhou Z."/>
            <person name="Liu Y."/>
            <person name="Xu W."/>
            <person name="Pan J."/>
            <person name="Luo Z.H."/>
            <person name="Li M."/>
        </authorList>
    </citation>
    <scope>NUCLEOTIDE SEQUENCE [LARGE SCALE GENOMIC DNA]</scope>
    <source>
        <strain evidence="4">SpSt-289</strain>
    </source>
</reference>
<feature type="domain" description="C4-type zinc ribbon" evidence="2">
    <location>
        <begin position="310"/>
        <end position="343"/>
    </location>
</feature>
<sequence>MPMSLKNSRMLSPTISKIDSITIASRMIIKANSMKLSLPRLDGYFAIAFTILSFPVSVSPETHSQWRQYTIGSNGVPSCRGWRGGLQYFHARDWRRLDSLHRQRKLPEEGGPVMDIAGLYELQKIDLNMDKARRRVAQIRRKLEEPEELKQARDAVATQRREVERLQARQLDAELNSRQLAERIEESERRLMSGEVRNARELEALQSSIESMKRQRAQIEEVAMDSMQQREEHQRQLAEQQAVLARIESAWLAQKATLEEEETKYRRIYVQLKHQRQRLSERLGAEALSLYTQLVERKAGIAVAAVQNGACSACNMALPTGVISHARMGDGTPVYCPSCGRILFAA</sequence>